<protein>
    <submittedName>
        <fullName evidence="1">Uncharacterized protein</fullName>
    </submittedName>
</protein>
<name>A0A553MLE2_9TELE</name>
<sequence length="167" mass="18418">MHDPSKKSRWGIIKSIHTEALCSVFSFSSTHCARALAAQHPAGVRARCLLGFGPIAQLQLSASPSRAEQTSSIPDPWSAHRDHRRDAEIVSLVERCCFGGIRLSGSLDVASGSRRGRFCFSLTRIFSRINPDNHHCGACFVRASWRRAYSCIAVTEASSIPRSFFIK</sequence>
<evidence type="ECO:0000313" key="1">
    <source>
        <dbReference type="EMBL" id="TRY54001.1"/>
    </source>
</evidence>
<proteinExistence type="predicted"/>
<reference evidence="1" key="2">
    <citation type="submission" date="2019-04" db="EMBL/GenBank/DDBJ databases">
        <authorList>
            <person name="Kadobianskyi M."/>
            <person name="Schulze L."/>
            <person name="Schuelke M."/>
            <person name="Judkewitz B."/>
        </authorList>
    </citation>
    <scope>NUCLEOTIDE SEQUENCE</scope>
    <source>
        <strain evidence="1">Bolton</strain>
        <tissue evidence="1">Whole-body</tissue>
    </source>
</reference>
<comment type="caution">
    <text evidence="1">The sequence shown here is derived from an EMBL/GenBank/DDBJ whole genome shotgun (WGS) entry which is preliminary data.</text>
</comment>
<gene>
    <name evidence="1" type="ORF">DNTS_015558</name>
</gene>
<evidence type="ECO:0000313" key="2">
    <source>
        <dbReference type="Proteomes" id="UP000316079"/>
    </source>
</evidence>
<keyword evidence="2" id="KW-1185">Reference proteome</keyword>
<organism evidence="1 2">
    <name type="scientific">Danionella cerebrum</name>
    <dbReference type="NCBI Taxonomy" id="2873325"/>
    <lineage>
        <taxon>Eukaryota</taxon>
        <taxon>Metazoa</taxon>
        <taxon>Chordata</taxon>
        <taxon>Craniata</taxon>
        <taxon>Vertebrata</taxon>
        <taxon>Euteleostomi</taxon>
        <taxon>Actinopterygii</taxon>
        <taxon>Neopterygii</taxon>
        <taxon>Teleostei</taxon>
        <taxon>Ostariophysi</taxon>
        <taxon>Cypriniformes</taxon>
        <taxon>Danionidae</taxon>
        <taxon>Danioninae</taxon>
        <taxon>Danionella</taxon>
    </lineage>
</organism>
<dbReference type="AlphaFoldDB" id="A0A553MLE2"/>
<dbReference type="Proteomes" id="UP000316079">
    <property type="component" value="Unassembled WGS sequence"/>
</dbReference>
<accession>A0A553MLE2</accession>
<dbReference type="EMBL" id="SRMA01027393">
    <property type="protein sequence ID" value="TRY54002.1"/>
    <property type="molecule type" value="Genomic_DNA"/>
</dbReference>
<dbReference type="EMBL" id="SRMA01027393">
    <property type="protein sequence ID" value="TRY54001.1"/>
    <property type="molecule type" value="Genomic_DNA"/>
</dbReference>
<reference evidence="1 2" key="1">
    <citation type="journal article" date="2019" name="Sci. Data">
        <title>Hybrid genome assembly and annotation of Danionella translucida.</title>
        <authorList>
            <person name="Kadobianskyi M."/>
            <person name="Schulze L."/>
            <person name="Schuelke M."/>
            <person name="Judkewitz B."/>
        </authorList>
    </citation>
    <scope>NUCLEOTIDE SEQUENCE [LARGE SCALE GENOMIC DNA]</scope>
    <source>
        <strain evidence="1 2">Bolton</strain>
    </source>
</reference>